<accession>A0ACA9Y9M2</accession>
<name>A0ACA9Y9M2_9ASCO</name>
<proteinExistence type="predicted"/>
<gene>
    <name evidence="1" type="ORF">CLIB1444_06S03246</name>
</gene>
<reference evidence="1" key="1">
    <citation type="submission" date="2022-06" db="EMBL/GenBank/DDBJ databases">
        <authorList>
            <person name="Legras J.-L."/>
            <person name="Devillers H."/>
            <person name="Grondin C."/>
        </authorList>
    </citation>
    <scope>NUCLEOTIDE SEQUENCE</scope>
    <source>
        <strain evidence="1">CLIB 1444</strain>
    </source>
</reference>
<organism evidence="1 2">
    <name type="scientific">[Candida] jaroonii</name>
    <dbReference type="NCBI Taxonomy" id="467808"/>
    <lineage>
        <taxon>Eukaryota</taxon>
        <taxon>Fungi</taxon>
        <taxon>Dikarya</taxon>
        <taxon>Ascomycota</taxon>
        <taxon>Saccharomycotina</taxon>
        <taxon>Pichiomycetes</taxon>
        <taxon>Debaryomycetaceae</taxon>
        <taxon>Yamadazyma</taxon>
    </lineage>
</organism>
<evidence type="ECO:0000313" key="1">
    <source>
        <dbReference type="EMBL" id="CAH6721484.1"/>
    </source>
</evidence>
<protein>
    <submittedName>
        <fullName evidence="1">Uncharacterized protein</fullName>
    </submittedName>
</protein>
<dbReference type="Proteomes" id="UP001152531">
    <property type="component" value="Unassembled WGS sequence"/>
</dbReference>
<evidence type="ECO:0000313" key="2">
    <source>
        <dbReference type="Proteomes" id="UP001152531"/>
    </source>
</evidence>
<sequence>MSLNLTKKSNKLRNFGIGGAIVIGTSLIVLNTFPHLKTSILNYIKGGEDEEVDNEPIELNEEQTISEPSRDIAEESMIDVNEWSNDNLKSWLSEVCIKC</sequence>
<comment type="caution">
    <text evidence="1">The sequence shown here is derived from an EMBL/GenBank/DDBJ whole genome shotgun (WGS) entry which is preliminary data.</text>
</comment>
<keyword evidence="2" id="KW-1185">Reference proteome</keyword>
<dbReference type="EMBL" id="CALSDN010000006">
    <property type="protein sequence ID" value="CAH6721484.1"/>
    <property type="molecule type" value="Genomic_DNA"/>
</dbReference>